<feature type="compositionally biased region" description="Basic residues" evidence="8">
    <location>
        <begin position="16"/>
        <end position="25"/>
    </location>
</feature>
<dbReference type="PANTHER" id="PTHR24089">
    <property type="entry name" value="SOLUTE CARRIER FAMILY 25"/>
    <property type="match status" value="1"/>
</dbReference>
<feature type="repeat" description="Solcar" evidence="6">
    <location>
        <begin position="44"/>
        <end position="130"/>
    </location>
</feature>
<dbReference type="STRING" id="461836.A0A0L0DPQ3"/>
<dbReference type="Proteomes" id="UP000054408">
    <property type="component" value="Unassembled WGS sequence"/>
</dbReference>
<evidence type="ECO:0000256" key="1">
    <source>
        <dbReference type="ARBA" id="ARBA00004141"/>
    </source>
</evidence>
<evidence type="ECO:0000313" key="9">
    <source>
        <dbReference type="EMBL" id="KNC53408.1"/>
    </source>
</evidence>
<dbReference type="InterPro" id="IPR002067">
    <property type="entry name" value="MCP"/>
</dbReference>
<dbReference type="GO" id="GO:0016020">
    <property type="term" value="C:membrane"/>
    <property type="evidence" value="ECO:0007669"/>
    <property type="project" value="UniProtKB-SubCell"/>
</dbReference>
<evidence type="ECO:0000256" key="7">
    <source>
        <dbReference type="RuleBase" id="RU000488"/>
    </source>
</evidence>
<evidence type="ECO:0000256" key="6">
    <source>
        <dbReference type="PROSITE-ProRule" id="PRU00282"/>
    </source>
</evidence>
<keyword evidence="3 6" id="KW-0812">Transmembrane</keyword>
<proteinExistence type="inferred from homology"/>
<dbReference type="RefSeq" id="XP_013754447.1">
    <property type="nucleotide sequence ID" value="XM_013898993.1"/>
</dbReference>
<dbReference type="eggNOG" id="KOG0036">
    <property type="taxonomic scope" value="Eukaryota"/>
</dbReference>
<gene>
    <name evidence="9" type="ORF">AMSG_08914</name>
</gene>
<comment type="subcellular location">
    <subcellularLocation>
        <location evidence="1">Membrane</location>
        <topology evidence="1">Multi-pass membrane protein</topology>
    </subcellularLocation>
</comment>
<dbReference type="EMBL" id="GL349481">
    <property type="protein sequence ID" value="KNC53408.1"/>
    <property type="molecule type" value="Genomic_DNA"/>
</dbReference>
<keyword evidence="4" id="KW-0677">Repeat</keyword>
<sequence>MLLSDVAEPGGDPTHAHAHAHGHGHGKADGAGEEAEVAVKEKKSVSMGHLVAGGLSGALSRTLTAPLDRLKILYEVQADHSMKRSMWRDLKAIGEREGMRGYFRGNGANVLKIVPKMALKFYGFEFFKNAFMADDASQVTFTQRLLAGMSSAAVSQFTIQPLDCVKVRIAASDAARYKGIIDCVTKMWRYEGLRAFYNGVVPSVTGIIPSMGVDLAIYDSLKSVYRNHLAPRLAEPDEEISDAIPAPALLVIGMISTSAAYAVGQPFGLIRARLMVQGVNTGYESRYSGAIDVIRQTVKRTASAALVS</sequence>
<dbReference type="Pfam" id="PF00153">
    <property type="entry name" value="Mito_carr"/>
    <property type="match status" value="3"/>
</dbReference>
<protein>
    <submittedName>
        <fullName evidence="9">Solute carrier family 25</fullName>
    </submittedName>
</protein>
<feature type="region of interest" description="Disordered" evidence="8">
    <location>
        <begin position="1"/>
        <end position="36"/>
    </location>
</feature>
<evidence type="ECO:0000256" key="3">
    <source>
        <dbReference type="ARBA" id="ARBA00022692"/>
    </source>
</evidence>
<name>A0A0L0DPQ3_THETB</name>
<organism evidence="9 10">
    <name type="scientific">Thecamonas trahens ATCC 50062</name>
    <dbReference type="NCBI Taxonomy" id="461836"/>
    <lineage>
        <taxon>Eukaryota</taxon>
        <taxon>Apusozoa</taxon>
        <taxon>Apusomonadida</taxon>
        <taxon>Apusomonadidae</taxon>
        <taxon>Thecamonas</taxon>
    </lineage>
</organism>
<keyword evidence="5 6" id="KW-0472">Membrane</keyword>
<evidence type="ECO:0000256" key="5">
    <source>
        <dbReference type="ARBA" id="ARBA00023136"/>
    </source>
</evidence>
<keyword evidence="10" id="KW-1185">Reference proteome</keyword>
<dbReference type="PROSITE" id="PS50920">
    <property type="entry name" value="SOLCAR"/>
    <property type="match status" value="2"/>
</dbReference>
<dbReference type="PRINTS" id="PR00926">
    <property type="entry name" value="MITOCARRIER"/>
</dbReference>
<accession>A0A0L0DPQ3</accession>
<evidence type="ECO:0000256" key="2">
    <source>
        <dbReference type="ARBA" id="ARBA00022448"/>
    </source>
</evidence>
<dbReference type="GO" id="GO:0055085">
    <property type="term" value="P:transmembrane transport"/>
    <property type="evidence" value="ECO:0007669"/>
    <property type="project" value="InterPro"/>
</dbReference>
<reference evidence="9 10" key="1">
    <citation type="submission" date="2010-05" db="EMBL/GenBank/DDBJ databases">
        <title>The Genome Sequence of Thecamonas trahens ATCC 50062.</title>
        <authorList>
            <consortium name="The Broad Institute Genome Sequencing Platform"/>
            <person name="Russ C."/>
            <person name="Cuomo C."/>
            <person name="Shea T."/>
            <person name="Young S.K."/>
            <person name="Zeng Q."/>
            <person name="Koehrsen M."/>
            <person name="Haas B."/>
            <person name="Borodovsky M."/>
            <person name="Guigo R."/>
            <person name="Alvarado L."/>
            <person name="Berlin A."/>
            <person name="Bochicchio J."/>
            <person name="Borenstein D."/>
            <person name="Chapman S."/>
            <person name="Chen Z."/>
            <person name="Freedman E."/>
            <person name="Gellesch M."/>
            <person name="Goldberg J."/>
            <person name="Griggs A."/>
            <person name="Gujja S."/>
            <person name="Heilman E."/>
            <person name="Heiman D."/>
            <person name="Hepburn T."/>
            <person name="Howarth C."/>
            <person name="Jen D."/>
            <person name="Larson L."/>
            <person name="Mehta T."/>
            <person name="Park D."/>
            <person name="Pearson M."/>
            <person name="Roberts A."/>
            <person name="Saif S."/>
            <person name="Shenoy N."/>
            <person name="Sisk P."/>
            <person name="Stolte C."/>
            <person name="Sykes S."/>
            <person name="Thomson T."/>
            <person name="Walk T."/>
            <person name="White J."/>
            <person name="Yandava C."/>
            <person name="Burger G."/>
            <person name="Gray M.W."/>
            <person name="Holland P.W.H."/>
            <person name="King N."/>
            <person name="Lang F.B.F."/>
            <person name="Roger A.J."/>
            <person name="Ruiz-Trillo I."/>
            <person name="Lander E."/>
            <person name="Nusbaum C."/>
        </authorList>
    </citation>
    <scope>NUCLEOTIDE SEQUENCE [LARGE SCALE GENOMIC DNA]</scope>
    <source>
        <strain evidence="9 10">ATCC 50062</strain>
    </source>
</reference>
<feature type="repeat" description="Solcar" evidence="6">
    <location>
        <begin position="139"/>
        <end position="224"/>
    </location>
</feature>
<dbReference type="AlphaFoldDB" id="A0A0L0DPQ3"/>
<dbReference type="InterPro" id="IPR023395">
    <property type="entry name" value="MCP_dom_sf"/>
</dbReference>
<evidence type="ECO:0000313" key="10">
    <source>
        <dbReference type="Proteomes" id="UP000054408"/>
    </source>
</evidence>
<dbReference type="OrthoDB" id="270584at2759"/>
<dbReference type="GeneID" id="25567494"/>
<dbReference type="OMA" id="SIWHEAR"/>
<keyword evidence="2 7" id="KW-0813">Transport</keyword>
<dbReference type="Gene3D" id="1.50.40.10">
    <property type="entry name" value="Mitochondrial carrier domain"/>
    <property type="match status" value="1"/>
</dbReference>
<dbReference type="InterPro" id="IPR018108">
    <property type="entry name" value="MCP_transmembrane"/>
</dbReference>
<evidence type="ECO:0000256" key="4">
    <source>
        <dbReference type="ARBA" id="ARBA00022737"/>
    </source>
</evidence>
<dbReference type="SUPFAM" id="SSF103506">
    <property type="entry name" value="Mitochondrial carrier"/>
    <property type="match status" value="1"/>
</dbReference>
<evidence type="ECO:0000256" key="8">
    <source>
        <dbReference type="SAM" id="MobiDB-lite"/>
    </source>
</evidence>
<comment type="similarity">
    <text evidence="7">Belongs to the mitochondrial carrier (TC 2.A.29) family.</text>
</comment>